<evidence type="ECO:0000313" key="3">
    <source>
        <dbReference type="EMBL" id="EPB86933.1"/>
    </source>
</evidence>
<evidence type="ECO:0000259" key="2">
    <source>
        <dbReference type="PROSITE" id="PS50249"/>
    </source>
</evidence>
<name>S2JVY4_MUCC1</name>
<sequence length="200" mass="22712">MVQNNTVDLHAYAIPLLHAAKYPSSDVCGVLLGQNTTDGLLVKTAIPFFHHWTTVTPMLEVALKQTDLYAKKNGLSIVGWYHGNARNDDTVLPERAIKVTETIKRNNQDKAIIFSINNKQFESLEADESAITPFVHSENQWRKIKEPFTSSNNEAKFSEKDIYSKVRGLFSSTAYNRIHDFDEHVDDVSLNWLETSKMVL</sequence>
<reference evidence="4" key="1">
    <citation type="submission" date="2013-05" db="EMBL/GenBank/DDBJ databases">
        <title>The Genome sequence of Mucor circinelloides f. circinelloides 1006PhL.</title>
        <authorList>
            <consortium name="The Broad Institute Genomics Platform"/>
            <person name="Cuomo C."/>
            <person name="Earl A."/>
            <person name="Findley K."/>
            <person name="Lee S.C."/>
            <person name="Walker B."/>
            <person name="Young S."/>
            <person name="Zeng Q."/>
            <person name="Gargeya S."/>
            <person name="Fitzgerald M."/>
            <person name="Haas B."/>
            <person name="Abouelleil A."/>
            <person name="Allen A.W."/>
            <person name="Alvarado L."/>
            <person name="Arachchi H.M."/>
            <person name="Berlin A.M."/>
            <person name="Chapman S.B."/>
            <person name="Gainer-Dewar J."/>
            <person name="Goldberg J."/>
            <person name="Griggs A."/>
            <person name="Gujja S."/>
            <person name="Hansen M."/>
            <person name="Howarth C."/>
            <person name="Imamovic A."/>
            <person name="Ireland A."/>
            <person name="Larimer J."/>
            <person name="McCowan C."/>
            <person name="Murphy C."/>
            <person name="Pearson M."/>
            <person name="Poon T.W."/>
            <person name="Priest M."/>
            <person name="Roberts A."/>
            <person name="Saif S."/>
            <person name="Shea T."/>
            <person name="Sisk P."/>
            <person name="Sykes S."/>
            <person name="Wortman J."/>
            <person name="Nusbaum C."/>
            <person name="Birren B."/>
        </authorList>
    </citation>
    <scope>NUCLEOTIDE SEQUENCE [LARGE SCALE GENOMIC DNA]</scope>
    <source>
        <strain evidence="4">1006PhL</strain>
    </source>
</reference>
<comment type="similarity">
    <text evidence="1">Belongs to the EMC8/EMC9 family.</text>
</comment>
<proteinExistence type="inferred from homology"/>
<protein>
    <recommendedName>
        <fullName evidence="2">MPN domain-containing protein</fullName>
    </recommendedName>
</protein>
<dbReference type="eggNOG" id="KOG3289">
    <property type="taxonomic scope" value="Eukaryota"/>
</dbReference>
<dbReference type="GO" id="GO:0072546">
    <property type="term" value="C:EMC complex"/>
    <property type="evidence" value="ECO:0007669"/>
    <property type="project" value="InterPro"/>
</dbReference>
<gene>
    <name evidence="3" type="ORF">HMPREF1544_06256</name>
</gene>
<dbReference type="VEuPathDB" id="FungiDB:HMPREF1544_06256"/>
<dbReference type="OMA" id="PHCAING"/>
<dbReference type="PANTHER" id="PTHR12941">
    <property type="entry name" value="ER MEMBRANE PROTEIN COMPLEX"/>
    <property type="match status" value="1"/>
</dbReference>
<dbReference type="AlphaFoldDB" id="S2JVY4"/>
<dbReference type="OrthoDB" id="194468at2759"/>
<dbReference type="STRING" id="1220926.S2JVY4"/>
<evidence type="ECO:0000313" key="4">
    <source>
        <dbReference type="Proteomes" id="UP000014254"/>
    </source>
</evidence>
<dbReference type="Pfam" id="PF03665">
    <property type="entry name" value="UPF0172"/>
    <property type="match status" value="1"/>
</dbReference>
<accession>S2JVY4</accession>
<feature type="domain" description="MPN" evidence="2">
    <location>
        <begin position="2"/>
        <end position="140"/>
    </location>
</feature>
<keyword evidence="4" id="KW-1185">Reference proteome</keyword>
<dbReference type="InterPro" id="IPR037518">
    <property type="entry name" value="MPN"/>
</dbReference>
<dbReference type="EMBL" id="KE123978">
    <property type="protein sequence ID" value="EPB86933.1"/>
    <property type="molecule type" value="Genomic_DNA"/>
</dbReference>
<dbReference type="Gene3D" id="3.40.140.10">
    <property type="entry name" value="Cytidine Deaminase, domain 2"/>
    <property type="match status" value="1"/>
</dbReference>
<dbReference type="CDD" id="cd08060">
    <property type="entry name" value="MPN_UPF0172"/>
    <property type="match status" value="1"/>
</dbReference>
<dbReference type="InterPro" id="IPR005366">
    <property type="entry name" value="EMC8/9"/>
</dbReference>
<dbReference type="Proteomes" id="UP000014254">
    <property type="component" value="Unassembled WGS sequence"/>
</dbReference>
<dbReference type="PANTHER" id="PTHR12941:SF10">
    <property type="entry name" value="ER MEMBRANE PROTEIN COMPLEX SUBUNIT 8_9 HOMOLOG"/>
    <property type="match status" value="1"/>
</dbReference>
<evidence type="ECO:0000256" key="1">
    <source>
        <dbReference type="ARBA" id="ARBA00007461"/>
    </source>
</evidence>
<dbReference type="PROSITE" id="PS50249">
    <property type="entry name" value="MPN"/>
    <property type="match status" value="1"/>
</dbReference>
<dbReference type="InParanoid" id="S2JVY4"/>
<organism evidence="3 4">
    <name type="scientific">Mucor circinelloides f. circinelloides (strain 1006PhL)</name>
    <name type="common">Mucormycosis agent</name>
    <name type="synonym">Calyptromyces circinelloides</name>
    <dbReference type="NCBI Taxonomy" id="1220926"/>
    <lineage>
        <taxon>Eukaryota</taxon>
        <taxon>Fungi</taxon>
        <taxon>Fungi incertae sedis</taxon>
        <taxon>Mucoromycota</taxon>
        <taxon>Mucoromycotina</taxon>
        <taxon>Mucoromycetes</taxon>
        <taxon>Mucorales</taxon>
        <taxon>Mucorineae</taxon>
        <taxon>Mucoraceae</taxon>
        <taxon>Mucor</taxon>
    </lineage>
</organism>